<protein>
    <recommendedName>
        <fullName evidence="3">Type VII secretion system (Wss) protein ESAT-6</fullName>
    </recommendedName>
</protein>
<dbReference type="RefSeq" id="WP_130510862.1">
    <property type="nucleotide sequence ID" value="NZ_SHKY01000001.1"/>
</dbReference>
<comment type="caution">
    <text evidence="1">The sequence shown here is derived from an EMBL/GenBank/DDBJ whole genome shotgun (WGS) entry which is preliminary data.</text>
</comment>
<keyword evidence="2" id="KW-1185">Reference proteome</keyword>
<dbReference type="AlphaFoldDB" id="A0A4Q7ZMJ0"/>
<dbReference type="SUPFAM" id="SSF140453">
    <property type="entry name" value="EsxAB dimer-like"/>
    <property type="match status" value="1"/>
</dbReference>
<evidence type="ECO:0000313" key="2">
    <source>
        <dbReference type="Proteomes" id="UP000292564"/>
    </source>
</evidence>
<evidence type="ECO:0000313" key="1">
    <source>
        <dbReference type="EMBL" id="RZU52222.1"/>
    </source>
</evidence>
<organism evidence="1 2">
    <name type="scientific">Krasilnikovia cinnamomea</name>
    <dbReference type="NCBI Taxonomy" id="349313"/>
    <lineage>
        <taxon>Bacteria</taxon>
        <taxon>Bacillati</taxon>
        <taxon>Actinomycetota</taxon>
        <taxon>Actinomycetes</taxon>
        <taxon>Micromonosporales</taxon>
        <taxon>Micromonosporaceae</taxon>
        <taxon>Krasilnikovia</taxon>
    </lineage>
</organism>
<accession>A0A4Q7ZMJ0</accession>
<sequence>MTAAPAGALTPPVAVAPVPDLVNNILGGKQYISPSYWVGWAMEKLFGLNPWGWIAEQFAGDWNAAAEASDALNKLAEFNRRYSAILDEATVALVPGQWDGQAAEQARTYFLQLATTLEQQVEALEAVAGQFRTLAAGMQEMAESLKSLCQDLGDLLIVIGISAAATAATSWTGVGAVIGGSATAVEIAQAIRLWYLVLDAHDAAWAAVQGFTGICAGYLGALHGMENHALPGTAYDHPGV</sequence>
<gene>
    <name evidence="1" type="ORF">EV385_4069</name>
</gene>
<evidence type="ECO:0008006" key="3">
    <source>
        <dbReference type="Google" id="ProtNLM"/>
    </source>
</evidence>
<proteinExistence type="predicted"/>
<reference evidence="1 2" key="1">
    <citation type="submission" date="2019-02" db="EMBL/GenBank/DDBJ databases">
        <title>Sequencing the genomes of 1000 actinobacteria strains.</title>
        <authorList>
            <person name="Klenk H.-P."/>
        </authorList>
    </citation>
    <scope>NUCLEOTIDE SEQUENCE [LARGE SCALE GENOMIC DNA]</scope>
    <source>
        <strain evidence="1 2">DSM 45162</strain>
    </source>
</reference>
<dbReference type="OrthoDB" id="3692598at2"/>
<name>A0A4Q7ZMJ0_9ACTN</name>
<dbReference type="Proteomes" id="UP000292564">
    <property type="component" value="Unassembled WGS sequence"/>
</dbReference>
<dbReference type="EMBL" id="SHKY01000001">
    <property type="protein sequence ID" value="RZU52222.1"/>
    <property type="molecule type" value="Genomic_DNA"/>
</dbReference>
<dbReference type="InterPro" id="IPR036689">
    <property type="entry name" value="ESAT-6-like_sf"/>
</dbReference>